<comment type="function">
    <text evidence="14">Dual chitinase/transglycosylase that plays a role in cell wall architecture. Chitinase and transglycosylase activities are coupled. Required for the polysaccharide cross-linking at the septa and the cell wall. More specifically, transfers chitin to 1,6-beta-glucan in the cell wall.</text>
</comment>
<feature type="compositionally biased region" description="Basic and acidic residues" evidence="17">
    <location>
        <begin position="340"/>
        <end position="351"/>
    </location>
</feature>
<evidence type="ECO:0000256" key="9">
    <source>
        <dbReference type="ARBA" id="ARBA00023180"/>
    </source>
</evidence>
<dbReference type="EC" id="3.2.-.-" evidence="15"/>
<evidence type="ECO:0000256" key="12">
    <source>
        <dbReference type="ARBA" id="ARBA00023316"/>
    </source>
</evidence>
<name>A0A9P4MWV7_9PLEO</name>
<feature type="compositionally biased region" description="Polar residues" evidence="17">
    <location>
        <begin position="381"/>
        <end position="412"/>
    </location>
</feature>
<reference evidence="20" key="1">
    <citation type="journal article" date="2020" name="Stud. Mycol.">
        <title>101 Dothideomycetes genomes: a test case for predicting lifestyles and emergence of pathogens.</title>
        <authorList>
            <person name="Haridas S."/>
            <person name="Albert R."/>
            <person name="Binder M."/>
            <person name="Bloem J."/>
            <person name="Labutti K."/>
            <person name="Salamov A."/>
            <person name="Andreopoulos B."/>
            <person name="Baker S."/>
            <person name="Barry K."/>
            <person name="Bills G."/>
            <person name="Bluhm B."/>
            <person name="Cannon C."/>
            <person name="Castanera R."/>
            <person name="Culley D."/>
            <person name="Daum C."/>
            <person name="Ezra D."/>
            <person name="Gonzalez J."/>
            <person name="Henrissat B."/>
            <person name="Kuo A."/>
            <person name="Liang C."/>
            <person name="Lipzen A."/>
            <person name="Lutzoni F."/>
            <person name="Magnuson J."/>
            <person name="Mondo S."/>
            <person name="Nolan M."/>
            <person name="Ohm R."/>
            <person name="Pangilinan J."/>
            <person name="Park H.-J."/>
            <person name="Ramirez L."/>
            <person name="Alfaro M."/>
            <person name="Sun H."/>
            <person name="Tritt A."/>
            <person name="Yoshinaga Y."/>
            <person name="Zwiers L.-H."/>
            <person name="Turgeon B."/>
            <person name="Goodwin S."/>
            <person name="Spatafora J."/>
            <person name="Crous P."/>
            <person name="Grigoriev I."/>
        </authorList>
    </citation>
    <scope>NUCLEOTIDE SEQUENCE</scope>
    <source>
        <strain evidence="20">ATCC 74209</strain>
    </source>
</reference>
<evidence type="ECO:0000256" key="2">
    <source>
        <dbReference type="ARBA" id="ARBA00004589"/>
    </source>
</evidence>
<keyword evidence="6 18" id="KW-0732">Signal</keyword>
<feature type="active site" description="Proton donor" evidence="16">
    <location>
        <position position="167"/>
    </location>
</feature>
<dbReference type="PROSITE" id="PS51257">
    <property type="entry name" value="PROKAR_LIPOPROTEIN"/>
    <property type="match status" value="1"/>
</dbReference>
<evidence type="ECO:0000256" key="14">
    <source>
        <dbReference type="ARBA" id="ARBA00093308"/>
    </source>
</evidence>
<dbReference type="GO" id="GO:0008843">
    <property type="term" value="F:endochitinase activity"/>
    <property type="evidence" value="ECO:0007669"/>
    <property type="project" value="UniProtKB-EC"/>
</dbReference>
<dbReference type="CDD" id="cd02183">
    <property type="entry name" value="GH16_fungal_CRH1_transglycosylase"/>
    <property type="match status" value="1"/>
</dbReference>
<feature type="active site" description="Nucleophile" evidence="16">
    <location>
        <position position="163"/>
    </location>
</feature>
<dbReference type="InterPro" id="IPR013320">
    <property type="entry name" value="ConA-like_dom_sf"/>
</dbReference>
<comment type="similarity">
    <text evidence="13">Belongs to the glycosyl hydrolase 16 family. CRH1 subfamily.</text>
</comment>
<dbReference type="PANTHER" id="PTHR10963">
    <property type="entry name" value="GLYCOSYL HYDROLASE-RELATED"/>
    <property type="match status" value="1"/>
</dbReference>
<evidence type="ECO:0000313" key="20">
    <source>
        <dbReference type="EMBL" id="KAF2205522.1"/>
    </source>
</evidence>
<keyword evidence="21" id="KW-1185">Reference proteome</keyword>
<evidence type="ECO:0000256" key="5">
    <source>
        <dbReference type="ARBA" id="ARBA00022679"/>
    </source>
</evidence>
<dbReference type="PROSITE" id="PS51762">
    <property type="entry name" value="GH16_2"/>
    <property type="match status" value="1"/>
</dbReference>
<dbReference type="GO" id="GO:0008061">
    <property type="term" value="F:chitin binding"/>
    <property type="evidence" value="ECO:0007669"/>
    <property type="project" value="InterPro"/>
</dbReference>
<dbReference type="GO" id="GO:0031505">
    <property type="term" value="P:fungal-type cell wall organization"/>
    <property type="evidence" value="ECO:0007669"/>
    <property type="project" value="TreeGrafter"/>
</dbReference>
<keyword evidence="7 15" id="KW-0378">Hydrolase</keyword>
<dbReference type="SUPFAM" id="SSF49899">
    <property type="entry name" value="Concanavalin A-like lectins/glucanases"/>
    <property type="match status" value="1"/>
</dbReference>
<keyword evidence="11" id="KW-0326">Glycosidase</keyword>
<feature type="region of interest" description="Disordered" evidence="17">
    <location>
        <begin position="340"/>
        <end position="427"/>
    </location>
</feature>
<dbReference type="PROSITE" id="PS00026">
    <property type="entry name" value="CHIT_BIND_I_1"/>
    <property type="match status" value="1"/>
</dbReference>
<dbReference type="AlphaFoldDB" id="A0A9P4MWV7"/>
<accession>A0A9P4MWV7</accession>
<dbReference type="EMBL" id="ML993854">
    <property type="protein sequence ID" value="KAF2205522.1"/>
    <property type="molecule type" value="Genomic_DNA"/>
</dbReference>
<evidence type="ECO:0000313" key="21">
    <source>
        <dbReference type="Proteomes" id="UP000799536"/>
    </source>
</evidence>
<feature type="signal peptide" evidence="18">
    <location>
        <begin position="1"/>
        <end position="21"/>
    </location>
</feature>
<evidence type="ECO:0000256" key="4">
    <source>
        <dbReference type="ARBA" id="ARBA00022676"/>
    </source>
</evidence>
<organism evidence="20 21">
    <name type="scientific">Delitschia confertaspora ATCC 74209</name>
    <dbReference type="NCBI Taxonomy" id="1513339"/>
    <lineage>
        <taxon>Eukaryota</taxon>
        <taxon>Fungi</taxon>
        <taxon>Dikarya</taxon>
        <taxon>Ascomycota</taxon>
        <taxon>Pezizomycotina</taxon>
        <taxon>Dothideomycetes</taxon>
        <taxon>Pleosporomycetidae</taxon>
        <taxon>Pleosporales</taxon>
        <taxon>Delitschiaceae</taxon>
        <taxon>Delitschia</taxon>
    </lineage>
</organism>
<dbReference type="InterPro" id="IPR018371">
    <property type="entry name" value="Chitin-binding_1_CS"/>
</dbReference>
<keyword evidence="8 15" id="KW-0472">Membrane</keyword>
<evidence type="ECO:0000256" key="17">
    <source>
        <dbReference type="SAM" id="MobiDB-lite"/>
    </source>
</evidence>
<dbReference type="PANTHER" id="PTHR10963:SF22">
    <property type="entry name" value="GLYCOSIDASE CRH2-RELATED"/>
    <property type="match status" value="1"/>
</dbReference>
<gene>
    <name evidence="20" type="ORF">GQ43DRAFT_436961</name>
</gene>
<dbReference type="InterPro" id="IPR050546">
    <property type="entry name" value="Glycosyl_Hydrlase_16"/>
</dbReference>
<keyword evidence="3" id="KW-0336">GPI-anchor</keyword>
<keyword evidence="5" id="KW-0808">Transferase</keyword>
<keyword evidence="4" id="KW-0328">Glycosyltransferase</keyword>
<comment type="subcellular location">
    <subcellularLocation>
        <location evidence="2">Membrane</location>
        <topology evidence="2">Lipid-anchor</topology>
        <topology evidence="2">GPI-anchor</topology>
    </subcellularLocation>
</comment>
<evidence type="ECO:0000259" key="19">
    <source>
        <dbReference type="PROSITE" id="PS51762"/>
    </source>
</evidence>
<evidence type="ECO:0000256" key="10">
    <source>
        <dbReference type="ARBA" id="ARBA00023288"/>
    </source>
</evidence>
<dbReference type="InterPro" id="IPR017168">
    <property type="entry name" value="CHR-like"/>
</dbReference>
<evidence type="ECO:0000256" key="15">
    <source>
        <dbReference type="PIRNR" id="PIRNR037299"/>
    </source>
</evidence>
<comment type="caution">
    <text evidence="20">The sequence shown here is derived from an EMBL/GenBank/DDBJ whole genome shotgun (WGS) entry which is preliminary data.</text>
</comment>
<dbReference type="Gene3D" id="2.60.120.200">
    <property type="match status" value="1"/>
</dbReference>
<keyword evidence="12" id="KW-0961">Cell wall biogenesis/degradation</keyword>
<protein>
    <recommendedName>
        <fullName evidence="15">Crh-like protein</fullName>
        <ecNumber evidence="15">3.2.-.-</ecNumber>
    </recommendedName>
</protein>
<evidence type="ECO:0000256" key="16">
    <source>
        <dbReference type="PIRSR" id="PIRSR037299-1"/>
    </source>
</evidence>
<feature type="chain" id="PRO_5040436919" description="Crh-like protein" evidence="18">
    <location>
        <begin position="22"/>
        <end position="457"/>
    </location>
</feature>
<evidence type="ECO:0000256" key="3">
    <source>
        <dbReference type="ARBA" id="ARBA00022622"/>
    </source>
</evidence>
<dbReference type="GO" id="GO:0009277">
    <property type="term" value="C:fungal-type cell wall"/>
    <property type="evidence" value="ECO:0007669"/>
    <property type="project" value="UniProtKB-ARBA"/>
</dbReference>
<evidence type="ECO:0000256" key="6">
    <source>
        <dbReference type="ARBA" id="ARBA00022729"/>
    </source>
</evidence>
<evidence type="ECO:0000256" key="1">
    <source>
        <dbReference type="ARBA" id="ARBA00000822"/>
    </source>
</evidence>
<dbReference type="InterPro" id="IPR000757">
    <property type="entry name" value="Beta-glucanase-like"/>
</dbReference>
<keyword evidence="9" id="KW-0325">Glycoprotein</keyword>
<dbReference type="Proteomes" id="UP000799536">
    <property type="component" value="Unassembled WGS sequence"/>
</dbReference>
<evidence type="ECO:0000256" key="18">
    <source>
        <dbReference type="SAM" id="SignalP"/>
    </source>
</evidence>
<dbReference type="GO" id="GO:0005975">
    <property type="term" value="P:carbohydrate metabolic process"/>
    <property type="evidence" value="ECO:0007669"/>
    <property type="project" value="InterPro"/>
</dbReference>
<feature type="domain" description="GH16" evidence="19">
    <location>
        <begin position="61"/>
        <end position="277"/>
    </location>
</feature>
<evidence type="ECO:0000256" key="13">
    <source>
        <dbReference type="ARBA" id="ARBA00038074"/>
    </source>
</evidence>
<sequence>MVRNIFFAATLAATFSSAVLAAGGASCGPGKACPAEAPCCSQYGVCGVGAYCLGGCDPLFSHQLDSCVPNPTCKSTDYKLKSLDDVISIDKYLGDPDKANWVSQGKPIIYKDSILLTMAEGTVGTLLESTHYVWYGNICATMTTSQGAGVVTAFIMMSNVKDEIDFEFIGVDTVNAQSNFYSQGVTNYNNGRNLTVGNTVEKPHEYCIDWKPDELKWLIDGEEKRTLKKEDTWNATSNRFDYPQTPSRVMLSLWPAGLPTNAKGTIDWAGGEISWNSPFMQNGYYYATVSEVKVECYDPPSGAKKSGNKAYKYTDKAGTNDTVEMVGDLVILSSLYASGEDPKNDPYKVEPSKSSSGKAKPTPTVETIPGGIQGGGRVEEQPSSTNAGVVQETASNGGDGQPRQTAPASNNPGNFDQGLGGGNGGKSDASLGMEPALGMRGGSALAVVVAVLGLVVL</sequence>
<dbReference type="GO" id="GO:0098552">
    <property type="term" value="C:side of membrane"/>
    <property type="evidence" value="ECO:0007669"/>
    <property type="project" value="UniProtKB-KW"/>
</dbReference>
<evidence type="ECO:0000256" key="7">
    <source>
        <dbReference type="ARBA" id="ARBA00022801"/>
    </source>
</evidence>
<dbReference type="FunFam" id="2.60.120.200:FF:000159">
    <property type="entry name" value="Glycosidase"/>
    <property type="match status" value="1"/>
</dbReference>
<keyword evidence="10" id="KW-0449">Lipoprotein</keyword>
<dbReference type="OrthoDB" id="4781at2759"/>
<dbReference type="PIRSF" id="PIRSF037299">
    <property type="entry name" value="Glycosidase_CRH1_prd"/>
    <property type="match status" value="1"/>
</dbReference>
<evidence type="ECO:0000256" key="8">
    <source>
        <dbReference type="ARBA" id="ARBA00023136"/>
    </source>
</evidence>
<dbReference type="Pfam" id="PF00722">
    <property type="entry name" value="Glyco_hydro_16"/>
    <property type="match status" value="1"/>
</dbReference>
<dbReference type="GO" id="GO:0016757">
    <property type="term" value="F:glycosyltransferase activity"/>
    <property type="evidence" value="ECO:0007669"/>
    <property type="project" value="UniProtKB-KW"/>
</dbReference>
<proteinExistence type="inferred from homology"/>
<comment type="catalytic activity">
    <reaction evidence="1">
        <text>Random endo-hydrolysis of N-acetyl-beta-D-glucosaminide (1-&gt;4)-beta-linkages in chitin and chitodextrins.</text>
        <dbReference type="EC" id="3.2.1.14"/>
    </reaction>
</comment>
<evidence type="ECO:0000256" key="11">
    <source>
        <dbReference type="ARBA" id="ARBA00023295"/>
    </source>
</evidence>